<keyword evidence="1" id="KW-0472">Membrane</keyword>
<dbReference type="InterPro" id="IPR029063">
    <property type="entry name" value="SAM-dependent_MTases_sf"/>
</dbReference>
<evidence type="ECO:0008006" key="4">
    <source>
        <dbReference type="Google" id="ProtNLM"/>
    </source>
</evidence>
<evidence type="ECO:0000313" key="2">
    <source>
        <dbReference type="EMBL" id="MFD1020803.1"/>
    </source>
</evidence>
<keyword evidence="3" id="KW-1185">Reference proteome</keyword>
<keyword evidence="1" id="KW-1133">Transmembrane helix</keyword>
<proteinExistence type="predicted"/>
<dbReference type="Gene3D" id="3.40.50.150">
    <property type="entry name" value="Vaccinia Virus protein VP39"/>
    <property type="match status" value="1"/>
</dbReference>
<dbReference type="SUPFAM" id="SSF53335">
    <property type="entry name" value="S-adenosyl-L-methionine-dependent methyltransferases"/>
    <property type="match status" value="1"/>
</dbReference>
<comment type="caution">
    <text evidence="2">The sequence shown here is derived from an EMBL/GenBank/DDBJ whole genome shotgun (WGS) entry which is preliminary data.</text>
</comment>
<evidence type="ECO:0000313" key="3">
    <source>
        <dbReference type="Proteomes" id="UP001596990"/>
    </source>
</evidence>
<feature type="transmembrane region" description="Helical" evidence="1">
    <location>
        <begin position="12"/>
        <end position="36"/>
    </location>
</feature>
<dbReference type="Proteomes" id="UP001596990">
    <property type="component" value="Unassembled WGS sequence"/>
</dbReference>
<dbReference type="RefSeq" id="WP_386063128.1">
    <property type="nucleotide sequence ID" value="NZ_JBHTKL010000006.1"/>
</dbReference>
<protein>
    <recommendedName>
        <fullName evidence="4">Methyltransferase small domain-containing protein</fullName>
    </recommendedName>
</protein>
<dbReference type="EMBL" id="JBHTKL010000006">
    <property type="protein sequence ID" value="MFD1020803.1"/>
    <property type="molecule type" value="Genomic_DNA"/>
</dbReference>
<organism evidence="2 3">
    <name type="scientific">Thalassobacillus hwangdonensis</name>
    <dbReference type="NCBI Taxonomy" id="546108"/>
    <lineage>
        <taxon>Bacteria</taxon>
        <taxon>Bacillati</taxon>
        <taxon>Bacillota</taxon>
        <taxon>Bacilli</taxon>
        <taxon>Bacillales</taxon>
        <taxon>Bacillaceae</taxon>
        <taxon>Thalassobacillus</taxon>
    </lineage>
</organism>
<dbReference type="CDD" id="cd02440">
    <property type="entry name" value="AdoMet_MTases"/>
    <property type="match status" value="1"/>
</dbReference>
<evidence type="ECO:0000256" key="1">
    <source>
        <dbReference type="SAM" id="Phobius"/>
    </source>
</evidence>
<gene>
    <name evidence="2" type="ORF">ACFQ2J_16570</name>
</gene>
<accession>A0ABW3L6X2</accession>
<keyword evidence="1" id="KW-0812">Transmembrane</keyword>
<name>A0ABW3L6X2_9BACI</name>
<sequence length="185" mass="21064">MEDPSFPLEVIAILDIILPLFVLLFTTLTLVSLLLYTWKNGIGPTPTSRRTIKKVLAYTKEVKPASIAELGAGWGTVAFAFAKAFPDTRITAYETSPVPYLYMKLRLLLQPQDNLVILRKNFLTESLDTYDFLYCYLYTGGMIQLQENLRTYEGWILSNTFAFRGWPESKKSDGLYLYSKKSCDG</sequence>
<reference evidence="3" key="1">
    <citation type="journal article" date="2019" name="Int. J. Syst. Evol. Microbiol.">
        <title>The Global Catalogue of Microorganisms (GCM) 10K type strain sequencing project: providing services to taxonomists for standard genome sequencing and annotation.</title>
        <authorList>
            <consortium name="The Broad Institute Genomics Platform"/>
            <consortium name="The Broad Institute Genome Sequencing Center for Infectious Disease"/>
            <person name="Wu L."/>
            <person name="Ma J."/>
        </authorList>
    </citation>
    <scope>NUCLEOTIDE SEQUENCE [LARGE SCALE GENOMIC DNA]</scope>
    <source>
        <strain evidence="3">CCUG 56607</strain>
    </source>
</reference>